<keyword evidence="1" id="KW-0812">Transmembrane</keyword>
<feature type="transmembrane region" description="Helical" evidence="1">
    <location>
        <begin position="122"/>
        <end position="149"/>
    </location>
</feature>
<name>A0AAN9QMN6_PHACN</name>
<comment type="caution">
    <text evidence="2">The sequence shown here is derived from an EMBL/GenBank/DDBJ whole genome shotgun (WGS) entry which is preliminary data.</text>
</comment>
<gene>
    <name evidence="2" type="ORF">VNO80_24240</name>
</gene>
<keyword evidence="1" id="KW-1133">Transmembrane helix</keyword>
<evidence type="ECO:0000256" key="1">
    <source>
        <dbReference type="SAM" id="Phobius"/>
    </source>
</evidence>
<dbReference type="AlphaFoldDB" id="A0AAN9QMN6"/>
<organism evidence="2 3">
    <name type="scientific">Phaseolus coccineus</name>
    <name type="common">Scarlet runner bean</name>
    <name type="synonym">Phaseolus multiflorus</name>
    <dbReference type="NCBI Taxonomy" id="3886"/>
    <lineage>
        <taxon>Eukaryota</taxon>
        <taxon>Viridiplantae</taxon>
        <taxon>Streptophyta</taxon>
        <taxon>Embryophyta</taxon>
        <taxon>Tracheophyta</taxon>
        <taxon>Spermatophyta</taxon>
        <taxon>Magnoliopsida</taxon>
        <taxon>eudicotyledons</taxon>
        <taxon>Gunneridae</taxon>
        <taxon>Pentapetalae</taxon>
        <taxon>rosids</taxon>
        <taxon>fabids</taxon>
        <taxon>Fabales</taxon>
        <taxon>Fabaceae</taxon>
        <taxon>Papilionoideae</taxon>
        <taxon>50 kb inversion clade</taxon>
        <taxon>NPAAA clade</taxon>
        <taxon>indigoferoid/millettioid clade</taxon>
        <taxon>Phaseoleae</taxon>
        <taxon>Phaseolus</taxon>
    </lineage>
</organism>
<dbReference type="EMBL" id="JAYMYR010000009">
    <property type="protein sequence ID" value="KAK7341314.1"/>
    <property type="molecule type" value="Genomic_DNA"/>
</dbReference>
<protein>
    <submittedName>
        <fullName evidence="2">Uncharacterized protein</fullName>
    </submittedName>
</protein>
<evidence type="ECO:0000313" key="2">
    <source>
        <dbReference type="EMBL" id="KAK7341314.1"/>
    </source>
</evidence>
<accession>A0AAN9QMN6</accession>
<sequence>MITPKQKIGSSRCCCCCFPWQVRMKKSMAKTVPLEEEGLEFADMKAYTKVHSSSWKWSSKSKSKSNLLNNTQINSTLNQSLSQHDTRQHAVSLPSSKRQHVVNKTTGKDAKQKQDHVTGACMVIISLVSMIVWGGLGSIVCTTSFMYLIPTFLKTTKKIPSLMLQTTTKSSKDVAVSQY</sequence>
<keyword evidence="1" id="KW-0472">Membrane</keyword>
<dbReference type="Proteomes" id="UP001374584">
    <property type="component" value="Unassembled WGS sequence"/>
</dbReference>
<reference evidence="2 3" key="1">
    <citation type="submission" date="2024-01" db="EMBL/GenBank/DDBJ databases">
        <title>The genomes of 5 underutilized Papilionoideae crops provide insights into root nodulation and disease resistanc.</title>
        <authorList>
            <person name="Jiang F."/>
        </authorList>
    </citation>
    <scope>NUCLEOTIDE SEQUENCE [LARGE SCALE GENOMIC DNA]</scope>
    <source>
        <strain evidence="2">JINMINGXINNONG_FW02</strain>
        <tissue evidence="2">Leaves</tissue>
    </source>
</reference>
<proteinExistence type="predicted"/>
<evidence type="ECO:0000313" key="3">
    <source>
        <dbReference type="Proteomes" id="UP001374584"/>
    </source>
</evidence>
<keyword evidence="3" id="KW-1185">Reference proteome</keyword>